<feature type="binding site" description="axial binding residue" evidence="2">
    <location>
        <position position="399"/>
    </location>
    <ligand>
        <name>heme</name>
        <dbReference type="ChEBI" id="CHEBI:30413"/>
    </ligand>
    <ligandPart>
        <name>Fe</name>
        <dbReference type="ChEBI" id="CHEBI:18248"/>
    </ligandPart>
</feature>
<dbReference type="Proteomes" id="UP000069773">
    <property type="component" value="Unassembled WGS sequence"/>
</dbReference>
<evidence type="ECO:0000313" key="5">
    <source>
        <dbReference type="Proteomes" id="UP000069773"/>
    </source>
</evidence>
<reference evidence="4" key="3">
    <citation type="journal article" date="2022" name="BMC Genomics">
        <title>Comparative genome analysis of mycobacteria focusing on tRNA and non-coding RNA.</title>
        <authorList>
            <person name="Behra P.R.K."/>
            <person name="Pettersson B.M.F."/>
            <person name="Ramesh M."/>
            <person name="Das S."/>
            <person name="Dasgupta S."/>
            <person name="Kirsebom L.A."/>
        </authorList>
    </citation>
    <scope>NUCLEOTIDE SEQUENCE</scope>
    <source>
        <strain evidence="4">DSM 44203</strain>
    </source>
</reference>
<reference evidence="4" key="2">
    <citation type="submission" date="2020-07" db="EMBL/GenBank/DDBJ databases">
        <authorList>
            <person name="Pettersson B.M.F."/>
            <person name="Behra P.R.K."/>
            <person name="Ramesh M."/>
            <person name="Das S."/>
            <person name="Dasgupta S."/>
            <person name="Kirsebom L.A."/>
        </authorList>
    </citation>
    <scope>NUCLEOTIDE SEQUENCE</scope>
    <source>
        <strain evidence="4">DSM 44203</strain>
    </source>
</reference>
<dbReference type="InterPro" id="IPR036396">
    <property type="entry name" value="Cyt_P450_sf"/>
</dbReference>
<dbReference type="PRINTS" id="PR00463">
    <property type="entry name" value="EP450I"/>
</dbReference>
<organism evidence="4 6">
    <name type="scientific">Mycolicibacterium novocastrense</name>
    <name type="common">Mycobacterium novocastrense</name>
    <dbReference type="NCBI Taxonomy" id="59813"/>
    <lineage>
        <taxon>Bacteria</taxon>
        <taxon>Bacillati</taxon>
        <taxon>Actinomycetota</taxon>
        <taxon>Actinomycetes</taxon>
        <taxon>Mycobacteriales</taxon>
        <taxon>Mycobacteriaceae</taxon>
        <taxon>Mycolicibacterium</taxon>
    </lineage>
</organism>
<evidence type="ECO:0000313" key="3">
    <source>
        <dbReference type="EMBL" id="GAT06872.1"/>
    </source>
</evidence>
<dbReference type="Gene3D" id="1.10.630.10">
    <property type="entry name" value="Cytochrome P450"/>
    <property type="match status" value="1"/>
</dbReference>
<dbReference type="RefSeq" id="WP_067386328.1">
    <property type="nucleotide sequence ID" value="NZ_BCTA01000001.1"/>
</dbReference>
<dbReference type="SUPFAM" id="SSF48264">
    <property type="entry name" value="Cytochrome P450"/>
    <property type="match status" value="1"/>
</dbReference>
<dbReference type="EMBL" id="JACKTI010000036">
    <property type="protein sequence ID" value="MCV7024304.1"/>
    <property type="molecule type" value="Genomic_DNA"/>
</dbReference>
<evidence type="ECO:0000256" key="2">
    <source>
        <dbReference type="PIRSR" id="PIRSR602401-1"/>
    </source>
</evidence>
<dbReference type="EMBL" id="BCTA01000001">
    <property type="protein sequence ID" value="GAT06872.1"/>
    <property type="molecule type" value="Genomic_DNA"/>
</dbReference>
<dbReference type="InterPro" id="IPR050121">
    <property type="entry name" value="Cytochrome_P450_monoxygenase"/>
</dbReference>
<dbReference type="Proteomes" id="UP001207528">
    <property type="component" value="Unassembled WGS sequence"/>
</dbReference>
<gene>
    <name evidence="4" type="ORF">H7I77_13245</name>
    <name evidence="3" type="ORF">RMCN_0005</name>
</gene>
<dbReference type="GO" id="GO:0016705">
    <property type="term" value="F:oxidoreductase activity, acting on paired donors, with incorporation or reduction of molecular oxygen"/>
    <property type="evidence" value="ECO:0007669"/>
    <property type="project" value="InterPro"/>
</dbReference>
<dbReference type="InterPro" id="IPR002401">
    <property type="entry name" value="Cyt_P450_E_grp-I"/>
</dbReference>
<keyword evidence="2" id="KW-0479">Metal-binding</keyword>
<reference evidence="3 5" key="1">
    <citation type="journal article" date="2016" name="Genome Announc.">
        <title>Draft Genome Sequences of Five Rapidly Growing Mycobacterium Species, M. thermoresistibile, M. fortuitum subsp. acetamidolyticum, M. canariasense, M. brisbanense, and M. novocastrense.</title>
        <authorList>
            <person name="Katahira K."/>
            <person name="Ogura Y."/>
            <person name="Gotoh Y."/>
            <person name="Hayashi T."/>
        </authorList>
    </citation>
    <scope>NUCLEOTIDE SEQUENCE [LARGE SCALE GENOMIC DNA]</scope>
    <source>
        <strain evidence="3 5">JCM18114</strain>
    </source>
</reference>
<dbReference type="PANTHER" id="PTHR24305">
    <property type="entry name" value="CYTOCHROME P450"/>
    <property type="match status" value="1"/>
</dbReference>
<keyword evidence="2" id="KW-0408">Iron</keyword>
<dbReference type="PANTHER" id="PTHR24305:SF166">
    <property type="entry name" value="CYTOCHROME P450 12A4, MITOCHONDRIAL-RELATED"/>
    <property type="match status" value="1"/>
</dbReference>
<dbReference type="GO" id="GO:0005506">
    <property type="term" value="F:iron ion binding"/>
    <property type="evidence" value="ECO:0007669"/>
    <property type="project" value="InterPro"/>
</dbReference>
<dbReference type="GO" id="GO:0004497">
    <property type="term" value="F:monooxygenase activity"/>
    <property type="evidence" value="ECO:0007669"/>
    <property type="project" value="InterPro"/>
</dbReference>
<comment type="caution">
    <text evidence="4">The sequence shown here is derived from an EMBL/GenBank/DDBJ whole genome shotgun (WGS) entry which is preliminary data.</text>
</comment>
<protein>
    <submittedName>
        <fullName evidence="4">Cytochrome P450</fullName>
    </submittedName>
</protein>
<name>A0AAW5SKI6_MYCNV</name>
<dbReference type="InterPro" id="IPR001128">
    <property type="entry name" value="Cyt_P450"/>
</dbReference>
<keyword evidence="5" id="KW-1185">Reference proteome</keyword>
<evidence type="ECO:0000313" key="6">
    <source>
        <dbReference type="Proteomes" id="UP001207528"/>
    </source>
</evidence>
<dbReference type="AlphaFoldDB" id="A0AAW5SKI6"/>
<comment type="cofactor">
    <cofactor evidence="2">
        <name>heme</name>
        <dbReference type="ChEBI" id="CHEBI:30413"/>
    </cofactor>
</comment>
<evidence type="ECO:0000256" key="1">
    <source>
        <dbReference type="ARBA" id="ARBA00010617"/>
    </source>
</evidence>
<dbReference type="Pfam" id="PF00067">
    <property type="entry name" value="p450"/>
    <property type="match status" value="1"/>
</dbReference>
<dbReference type="GO" id="GO:0020037">
    <property type="term" value="F:heme binding"/>
    <property type="evidence" value="ECO:0007669"/>
    <property type="project" value="InterPro"/>
</dbReference>
<proteinExistence type="inferred from homology"/>
<accession>A0AAW5SKI6</accession>
<keyword evidence="2" id="KW-0349">Heme</keyword>
<sequence>MAEPSTDTQQTTPGPAAAISVPDTLRVVAQVIAPTLAQGVIIRRPAAMVVAERLQLDGRAVAILSWLRARHGRAPLLLRIPGRSVAILLDAGDVAGLLRGAPEPFAPSTPEKRAALAHFQPHGVLASAGQLREKRRAFNEAALQTQQHVHPLAPTIVGGVLREVAALLDRIKDTGSLSWNEFAPSWWRIVRGTVLGDAARPDEQLTDNLARLRRRANWAYVGHRDKRTRRRFDAAVQQYLDRAERGSLAEAIAQADPTPQVDAADQVAHWLFAFDAAGMTTFRALALLSTHPDHTAWVREELDTDLSQPQSLQRLRACALDTVRLWPTTPVILRESTTPTVWHDMEYPTGTTFLVYAPLFHRDAGVLDFADRFAPHIWLDGRARQHPELVPFSAGPGVCPGQNVVLLTVSTALAALLQRHRFEVLAGPPLTPRVPAVVSPFRLRFGVRPSAP</sequence>
<comment type="similarity">
    <text evidence="1">Belongs to the cytochrome P450 family.</text>
</comment>
<evidence type="ECO:0000313" key="4">
    <source>
        <dbReference type="EMBL" id="MCV7024304.1"/>
    </source>
</evidence>